<reference evidence="2 3" key="1">
    <citation type="submission" date="2013-12" db="EMBL/GenBank/DDBJ databases">
        <title>Draft genome of the parsitic nematode Ancylostoma duodenale.</title>
        <authorList>
            <person name="Mitreva M."/>
        </authorList>
    </citation>
    <scope>NUCLEOTIDE SEQUENCE [LARGE SCALE GENOMIC DNA]</scope>
    <source>
        <strain evidence="2 3">Zhejiang</strain>
    </source>
</reference>
<accession>A0A0C2H8V0</accession>
<evidence type="ECO:0000313" key="2">
    <source>
        <dbReference type="EMBL" id="KIH68074.1"/>
    </source>
</evidence>
<gene>
    <name evidence="2" type="ORF">ANCDUO_01593</name>
</gene>
<organism evidence="2 3">
    <name type="scientific">Ancylostoma duodenale</name>
    <dbReference type="NCBI Taxonomy" id="51022"/>
    <lineage>
        <taxon>Eukaryota</taxon>
        <taxon>Metazoa</taxon>
        <taxon>Ecdysozoa</taxon>
        <taxon>Nematoda</taxon>
        <taxon>Chromadorea</taxon>
        <taxon>Rhabditida</taxon>
        <taxon>Rhabditina</taxon>
        <taxon>Rhabditomorpha</taxon>
        <taxon>Strongyloidea</taxon>
        <taxon>Ancylostomatidae</taxon>
        <taxon>Ancylostomatinae</taxon>
        <taxon>Ancylostoma</taxon>
    </lineage>
</organism>
<protein>
    <submittedName>
        <fullName evidence="2">Uncharacterized protein</fullName>
    </submittedName>
</protein>
<dbReference type="AlphaFoldDB" id="A0A0C2H8V0"/>
<feature type="compositionally biased region" description="Polar residues" evidence="1">
    <location>
        <begin position="147"/>
        <end position="156"/>
    </location>
</feature>
<name>A0A0C2H8V0_9BILA</name>
<keyword evidence="3" id="KW-1185">Reference proteome</keyword>
<sequence length="171" mass="19674">MQARKIRYDVIGLTETRRHRPLNVTFDTGEQLFLGNCDSRGVGGVGVLVSTNLVMNIDSFEQLTIRLGRLRLRRCGYRPRQSSSPTLLRRRGDRGLLYGLGEVLQGRPHFLQGHCWRLQRQDCRISWAGHVMRLNDHRWTRPVSDWTPRNGTSSAQQEDHRPDGQTSSRSP</sequence>
<feature type="region of interest" description="Disordered" evidence="1">
    <location>
        <begin position="142"/>
        <end position="171"/>
    </location>
</feature>
<dbReference type="Proteomes" id="UP000054047">
    <property type="component" value="Unassembled WGS sequence"/>
</dbReference>
<evidence type="ECO:0000313" key="3">
    <source>
        <dbReference type="Proteomes" id="UP000054047"/>
    </source>
</evidence>
<proteinExistence type="predicted"/>
<dbReference type="EMBL" id="KN726473">
    <property type="protein sequence ID" value="KIH68074.1"/>
    <property type="molecule type" value="Genomic_DNA"/>
</dbReference>
<evidence type="ECO:0000256" key="1">
    <source>
        <dbReference type="SAM" id="MobiDB-lite"/>
    </source>
</evidence>